<dbReference type="Pfam" id="PF00515">
    <property type="entry name" value="TPR_1"/>
    <property type="match status" value="1"/>
</dbReference>
<evidence type="ECO:0000256" key="2">
    <source>
        <dbReference type="ARBA" id="ARBA00022803"/>
    </source>
</evidence>
<evidence type="ECO:0000313" key="5">
    <source>
        <dbReference type="Proteomes" id="UP000014073"/>
    </source>
</evidence>
<dbReference type="PANTHER" id="PTHR44858:SF1">
    <property type="entry name" value="UDP-N-ACETYLGLUCOSAMINE--PEPTIDE N-ACETYLGLUCOSAMINYLTRANSFERASE SPINDLY-RELATED"/>
    <property type="match status" value="1"/>
</dbReference>
<keyword evidence="1" id="KW-0677">Repeat</keyword>
<dbReference type="STRING" id="547042.BACCOPRO_03875"/>
<dbReference type="EMBL" id="ACBW01000263">
    <property type="protein sequence ID" value="EEF78348.1"/>
    <property type="molecule type" value="Genomic_DNA"/>
</dbReference>
<dbReference type="InterPro" id="IPR019734">
    <property type="entry name" value="TPR_rpt"/>
</dbReference>
<dbReference type="PROSITE" id="PS50005">
    <property type="entry name" value="TPR"/>
    <property type="match status" value="1"/>
</dbReference>
<proteinExistence type="predicted"/>
<evidence type="ECO:0000256" key="3">
    <source>
        <dbReference type="PROSITE-ProRule" id="PRU00339"/>
    </source>
</evidence>
<keyword evidence="2 3" id="KW-0802">TPR repeat</keyword>
<dbReference type="PANTHER" id="PTHR44858">
    <property type="entry name" value="TETRATRICOPEPTIDE REPEAT PROTEIN 6"/>
    <property type="match status" value="1"/>
</dbReference>
<dbReference type="InterPro" id="IPR011990">
    <property type="entry name" value="TPR-like_helical_dom_sf"/>
</dbReference>
<dbReference type="AlphaFoldDB" id="S0FCV9"/>
<keyword evidence="5" id="KW-1185">Reference proteome</keyword>
<dbReference type="Pfam" id="PF13181">
    <property type="entry name" value="TPR_8"/>
    <property type="match status" value="1"/>
</dbReference>
<feature type="repeat" description="TPR" evidence="3">
    <location>
        <begin position="99"/>
        <end position="132"/>
    </location>
</feature>
<accession>S0FCV9</accession>
<gene>
    <name evidence="4" type="ORF">BACCOPRO_03875</name>
</gene>
<dbReference type="eggNOG" id="COG0457">
    <property type="taxonomic scope" value="Bacteria"/>
</dbReference>
<evidence type="ECO:0000313" key="4">
    <source>
        <dbReference type="EMBL" id="EEF78348.1"/>
    </source>
</evidence>
<dbReference type="SUPFAM" id="SSF48452">
    <property type="entry name" value="TPR-like"/>
    <property type="match status" value="1"/>
</dbReference>
<dbReference type="SMART" id="SM00028">
    <property type="entry name" value="TPR"/>
    <property type="match status" value="3"/>
</dbReference>
<dbReference type="Proteomes" id="UP000014073">
    <property type="component" value="Unassembled WGS sequence"/>
</dbReference>
<dbReference type="HOGENOM" id="CLU_003728_11_5_10"/>
<protein>
    <submittedName>
        <fullName evidence="4">Tetratricopeptide repeat protein</fullName>
    </submittedName>
</protein>
<name>S0FCV9_9BACT</name>
<dbReference type="InterPro" id="IPR050498">
    <property type="entry name" value="Ycf3"/>
</dbReference>
<sequence length="179" mass="21024">MKDPKNAIHYYARALDFYLVQDFDNAMQDLDSAIVCDPTLFTAYFSRALISYKQLEFRKRDRKFELDNVDEKLPQVRTIDYTRIREDLDEVIELQPDFVYAYYNRGNILTVMKDYHAALADYNKAIELDNHFADAYYNRGLIHIFLGNNRQGISDLSKAGELGIFSAYNIIKRFTMPTE</sequence>
<comment type="caution">
    <text evidence="4">The sequence shown here is derived from an EMBL/GenBank/DDBJ whole genome shotgun (WGS) entry which is preliminary data.</text>
</comment>
<organism evidence="4 5">
    <name type="scientific">Phocaeicola coprophilus DSM 18228 = JCM 13818</name>
    <dbReference type="NCBI Taxonomy" id="547042"/>
    <lineage>
        <taxon>Bacteria</taxon>
        <taxon>Pseudomonadati</taxon>
        <taxon>Bacteroidota</taxon>
        <taxon>Bacteroidia</taxon>
        <taxon>Bacteroidales</taxon>
        <taxon>Bacteroidaceae</taxon>
        <taxon>Phocaeicola</taxon>
    </lineage>
</organism>
<evidence type="ECO:0000256" key="1">
    <source>
        <dbReference type="ARBA" id="ARBA00022737"/>
    </source>
</evidence>
<dbReference type="Gene3D" id="1.25.40.10">
    <property type="entry name" value="Tetratricopeptide repeat domain"/>
    <property type="match status" value="2"/>
</dbReference>
<reference evidence="4 5" key="1">
    <citation type="submission" date="2008-12" db="EMBL/GenBank/DDBJ databases">
        <authorList>
            <person name="Fulton L."/>
            <person name="Clifton S."/>
            <person name="Fulton B."/>
            <person name="Xu J."/>
            <person name="Minx P."/>
            <person name="Pepin K.H."/>
            <person name="Johnson M."/>
            <person name="Bhonagiri V."/>
            <person name="Nash W.E."/>
            <person name="Mardis E.R."/>
            <person name="Wilson R.K."/>
        </authorList>
    </citation>
    <scope>NUCLEOTIDE SEQUENCE [LARGE SCALE GENOMIC DNA]</scope>
    <source>
        <strain evidence="4 5">DSM 18228</strain>
    </source>
</reference>